<sequence>MPQKSLKAKLANLPVPILPTLVGAATLSNMWAPLGFTWIRHLTMWACAIVMLCYVGKMICHFKTVKAEYSNTVPASLYAGFTMITMILGSYVFDFSPVIGKAIWALGLGLHALHLIVFIYRNVIKGFNKDTFVPSWFVTFNGIMVSTVVGVPMNEPAIGKFIVYYGLVALAILLPLMVVRLIKYPITTGPLFMTKAIILAPTSLCLVSYLNFITEPNVWIVYSLYAIVFVSLLYVVMNLPKFFSFTFHPGFAGLTFPMAIGIVASNKMSAFLINAGHEAFGNAVKQIAGLQLYVTTAIVAFVVFNFFMMLVKSFKTNESA</sequence>
<dbReference type="GO" id="GO:0046583">
    <property type="term" value="F:monoatomic cation efflux transmembrane transporter activity"/>
    <property type="evidence" value="ECO:0007669"/>
    <property type="project" value="TreeGrafter"/>
</dbReference>
<organism evidence="6 7">
    <name type="scientific">Zhenhengia yiwuensis</name>
    <dbReference type="NCBI Taxonomy" id="2763666"/>
    <lineage>
        <taxon>Bacteria</taxon>
        <taxon>Bacillati</taxon>
        <taxon>Bacillota</taxon>
        <taxon>Clostridia</taxon>
        <taxon>Lachnospirales</taxon>
        <taxon>Lachnospiraceae</taxon>
        <taxon>Zhenhengia</taxon>
    </lineage>
</organism>
<dbReference type="Proteomes" id="UP000655830">
    <property type="component" value="Unassembled WGS sequence"/>
</dbReference>
<evidence type="ECO:0000313" key="6">
    <source>
        <dbReference type="EMBL" id="MBC8578797.1"/>
    </source>
</evidence>
<comment type="caution">
    <text evidence="6">The sequence shown here is derived from an EMBL/GenBank/DDBJ whole genome shotgun (WGS) entry which is preliminary data.</text>
</comment>
<evidence type="ECO:0000256" key="1">
    <source>
        <dbReference type="ARBA" id="ARBA00004141"/>
    </source>
</evidence>
<keyword evidence="7" id="KW-1185">Reference proteome</keyword>
<feature type="transmembrane region" description="Helical" evidence="5">
    <location>
        <begin position="132"/>
        <end position="151"/>
    </location>
</feature>
<feature type="transmembrane region" description="Helical" evidence="5">
    <location>
        <begin position="219"/>
        <end position="239"/>
    </location>
</feature>
<accession>A0A926ICK8</accession>
<dbReference type="Gene3D" id="1.50.10.150">
    <property type="entry name" value="Voltage-dependent anion channel"/>
    <property type="match status" value="1"/>
</dbReference>
<dbReference type="EMBL" id="JACRSY010000005">
    <property type="protein sequence ID" value="MBC8578797.1"/>
    <property type="molecule type" value="Genomic_DNA"/>
</dbReference>
<dbReference type="RefSeq" id="WP_249331880.1">
    <property type="nucleotide sequence ID" value="NZ_JACRSY010000005.1"/>
</dbReference>
<keyword evidence="3 5" id="KW-1133">Transmembrane helix</keyword>
<feature type="transmembrane region" description="Helical" evidence="5">
    <location>
        <begin position="75"/>
        <end position="93"/>
    </location>
</feature>
<dbReference type="GO" id="GO:0005886">
    <property type="term" value="C:plasma membrane"/>
    <property type="evidence" value="ECO:0007669"/>
    <property type="project" value="TreeGrafter"/>
</dbReference>
<name>A0A926ICK8_9FIRM</name>
<feature type="transmembrane region" description="Helical" evidence="5">
    <location>
        <begin position="99"/>
        <end position="120"/>
    </location>
</feature>
<evidence type="ECO:0000256" key="4">
    <source>
        <dbReference type="ARBA" id="ARBA00023136"/>
    </source>
</evidence>
<proteinExistence type="predicted"/>
<dbReference type="InterPro" id="IPR052951">
    <property type="entry name" value="Tellurite_res_ion_channel"/>
</dbReference>
<feature type="transmembrane region" description="Helical" evidence="5">
    <location>
        <begin position="38"/>
        <end position="55"/>
    </location>
</feature>
<dbReference type="InterPro" id="IPR038665">
    <property type="entry name" value="Voltage-dep_anion_channel_sf"/>
</dbReference>
<evidence type="ECO:0000256" key="2">
    <source>
        <dbReference type="ARBA" id="ARBA00022692"/>
    </source>
</evidence>
<dbReference type="PANTHER" id="PTHR37955:SF1">
    <property type="entry name" value="DEP DOMAIN-CONTAINING PROTEIN"/>
    <property type="match status" value="1"/>
</dbReference>
<keyword evidence="4 5" id="KW-0472">Membrane</keyword>
<evidence type="ECO:0000313" key="7">
    <source>
        <dbReference type="Proteomes" id="UP000655830"/>
    </source>
</evidence>
<dbReference type="InterPro" id="IPR004695">
    <property type="entry name" value="SLAC1/Mae1/Ssu1/TehA"/>
</dbReference>
<gene>
    <name evidence="6" type="ORF">H8718_04535</name>
</gene>
<protein>
    <submittedName>
        <fullName evidence="6">TDT family transporter</fullName>
    </submittedName>
</protein>
<dbReference type="Pfam" id="PF03595">
    <property type="entry name" value="SLAC1"/>
    <property type="match status" value="1"/>
</dbReference>
<reference evidence="6" key="1">
    <citation type="submission" date="2020-08" db="EMBL/GenBank/DDBJ databases">
        <title>Genome public.</title>
        <authorList>
            <person name="Liu C."/>
            <person name="Sun Q."/>
        </authorList>
    </citation>
    <scope>NUCLEOTIDE SEQUENCE</scope>
    <source>
        <strain evidence="6">NSJ-12</strain>
    </source>
</reference>
<dbReference type="CDD" id="cd09325">
    <property type="entry name" value="TDT_C4-dicarb_trans"/>
    <property type="match status" value="1"/>
</dbReference>
<dbReference type="PANTHER" id="PTHR37955">
    <property type="entry name" value="TELLURITE RESISTANCE PROTEIN TEHA"/>
    <property type="match status" value="1"/>
</dbReference>
<feature type="transmembrane region" description="Helical" evidence="5">
    <location>
        <begin position="251"/>
        <end position="272"/>
    </location>
</feature>
<feature type="transmembrane region" description="Helical" evidence="5">
    <location>
        <begin position="191"/>
        <end position="213"/>
    </location>
</feature>
<keyword evidence="2 5" id="KW-0812">Transmembrane</keyword>
<dbReference type="AlphaFoldDB" id="A0A926ICK8"/>
<evidence type="ECO:0000256" key="5">
    <source>
        <dbReference type="SAM" id="Phobius"/>
    </source>
</evidence>
<feature type="transmembrane region" description="Helical" evidence="5">
    <location>
        <begin position="292"/>
        <end position="311"/>
    </location>
</feature>
<evidence type="ECO:0000256" key="3">
    <source>
        <dbReference type="ARBA" id="ARBA00022989"/>
    </source>
</evidence>
<feature type="transmembrane region" description="Helical" evidence="5">
    <location>
        <begin position="12"/>
        <end position="32"/>
    </location>
</feature>
<feature type="transmembrane region" description="Helical" evidence="5">
    <location>
        <begin position="157"/>
        <end position="179"/>
    </location>
</feature>
<comment type="subcellular location">
    <subcellularLocation>
        <location evidence="1">Membrane</location>
        <topology evidence="1">Multi-pass membrane protein</topology>
    </subcellularLocation>
</comment>